<dbReference type="SUPFAM" id="SSF56399">
    <property type="entry name" value="ADP-ribosylation"/>
    <property type="match status" value="1"/>
</dbReference>
<evidence type="ECO:0000259" key="1">
    <source>
        <dbReference type="Pfam" id="PF22596"/>
    </source>
</evidence>
<dbReference type="EMBL" id="JBEUWX010000002">
    <property type="protein sequence ID" value="MFA9949968.1"/>
    <property type="molecule type" value="Genomic_DNA"/>
</dbReference>
<evidence type="ECO:0000313" key="3">
    <source>
        <dbReference type="Proteomes" id="UP001574673"/>
    </source>
</evidence>
<dbReference type="InterPro" id="IPR054695">
    <property type="entry name" value="Pierisin-like_dom"/>
</dbReference>
<evidence type="ECO:0000313" key="2">
    <source>
        <dbReference type="EMBL" id="MFA9949968.1"/>
    </source>
</evidence>
<sequence>MRHQTGGNSSIYISTSTSQEVAESFAKRQGSGSYIYEIDPKGLHGIDINSSLGSASKYPHEAEIAVVSKIPSRNIIGARPINADGSIGKFYSNPNYIPK</sequence>
<protein>
    <submittedName>
        <fullName evidence="2">Enterotoxin A family protein</fullName>
    </submittedName>
</protein>
<dbReference type="Gene3D" id="3.90.210.10">
    <property type="entry name" value="Heat-Labile Enterotoxin, subunit A"/>
    <property type="match status" value="1"/>
</dbReference>
<accession>A0ABV4UFD9</accession>
<keyword evidence="3" id="KW-1185">Reference proteome</keyword>
<proteinExistence type="predicted"/>
<dbReference type="Pfam" id="PF22596">
    <property type="entry name" value="Scabin-like"/>
    <property type="match status" value="1"/>
</dbReference>
<organism evidence="2 3">
    <name type="scientific">Dentiradicibacter hellwigii</name>
    <dbReference type="NCBI Taxonomy" id="3149053"/>
    <lineage>
        <taxon>Bacteria</taxon>
        <taxon>Pseudomonadati</taxon>
        <taxon>Pseudomonadota</taxon>
        <taxon>Betaproteobacteria</taxon>
        <taxon>Rhodocyclales</taxon>
        <taxon>Rhodocyclaceae</taxon>
        <taxon>Dentiradicibacter</taxon>
    </lineage>
</organism>
<gene>
    <name evidence="2" type="ORF">ABCS64_06495</name>
</gene>
<comment type="caution">
    <text evidence="2">The sequence shown here is derived from an EMBL/GenBank/DDBJ whole genome shotgun (WGS) entry which is preliminary data.</text>
</comment>
<name>A0ABV4UFD9_9RHOO</name>
<reference evidence="3" key="1">
    <citation type="submission" date="2024-06" db="EMBL/GenBank/DDBJ databases">
        <title>Radixoralia hellwigii gen. nov., sp nov., isolated from a root canal in the human oral cavity.</title>
        <authorList>
            <person name="Bartsch S."/>
            <person name="Wittmer A."/>
            <person name="Schulz A.-K."/>
            <person name="Neumann-Schaal M."/>
            <person name="Wolf J."/>
            <person name="Gronow S."/>
            <person name="Tennert C."/>
            <person name="Haecker G."/>
            <person name="Cieplik F."/>
            <person name="Al-Ahmad A."/>
        </authorList>
    </citation>
    <scope>NUCLEOTIDE SEQUENCE [LARGE SCALE GENOMIC DNA]</scope>
    <source>
        <strain evidence="3">Wk13</strain>
    </source>
</reference>
<dbReference type="Proteomes" id="UP001574673">
    <property type="component" value="Unassembled WGS sequence"/>
</dbReference>
<feature type="domain" description="Pierisin-like" evidence="1">
    <location>
        <begin position="5"/>
        <end position="96"/>
    </location>
</feature>